<dbReference type="InterPro" id="IPR004148">
    <property type="entry name" value="BAR_dom"/>
</dbReference>
<feature type="region of interest" description="Disordered" evidence="1">
    <location>
        <begin position="625"/>
        <end position="663"/>
    </location>
</feature>
<dbReference type="InterPro" id="IPR037488">
    <property type="entry name" value="At2g33490-like"/>
</dbReference>
<dbReference type="SUPFAM" id="SSF103657">
    <property type="entry name" value="BAR/IMD domain-like"/>
    <property type="match status" value="1"/>
</dbReference>
<dbReference type="PANTHER" id="PTHR34119">
    <property type="entry name" value="HYDROXYPROLINE-RICH GLYCOPROTEIN-LIKE"/>
    <property type="match status" value="1"/>
</dbReference>
<dbReference type="InterPro" id="IPR027267">
    <property type="entry name" value="AH/BAR_dom_sf"/>
</dbReference>
<dbReference type="AlphaFoldDB" id="A0A4S8IL44"/>
<feature type="domain" description="BAR" evidence="2">
    <location>
        <begin position="126"/>
        <end position="286"/>
    </location>
</feature>
<dbReference type="Pfam" id="PF03114">
    <property type="entry name" value="BAR"/>
    <property type="match status" value="1"/>
</dbReference>
<feature type="region of interest" description="Disordered" evidence="1">
    <location>
        <begin position="541"/>
        <end position="567"/>
    </location>
</feature>
<dbReference type="Gene3D" id="1.20.1270.60">
    <property type="entry name" value="Arfaptin homology (AH) domain/BAR domain"/>
    <property type="match status" value="1"/>
</dbReference>
<evidence type="ECO:0000313" key="4">
    <source>
        <dbReference type="Proteomes" id="UP000317650"/>
    </source>
</evidence>
<evidence type="ECO:0000313" key="3">
    <source>
        <dbReference type="EMBL" id="THU48654.1"/>
    </source>
</evidence>
<reference evidence="3 4" key="1">
    <citation type="journal article" date="2019" name="Nat. Plants">
        <title>Genome sequencing of Musa balbisiana reveals subgenome evolution and function divergence in polyploid bananas.</title>
        <authorList>
            <person name="Yao X."/>
        </authorList>
    </citation>
    <scope>NUCLEOTIDE SEQUENCE [LARGE SCALE GENOMIC DNA]</scope>
    <source>
        <strain evidence="4">cv. DH-PKW</strain>
        <tissue evidence="3">Leaves</tissue>
    </source>
</reference>
<accession>A0A4S8IL44</accession>
<organism evidence="3 4">
    <name type="scientific">Musa balbisiana</name>
    <name type="common">Banana</name>
    <dbReference type="NCBI Taxonomy" id="52838"/>
    <lineage>
        <taxon>Eukaryota</taxon>
        <taxon>Viridiplantae</taxon>
        <taxon>Streptophyta</taxon>
        <taxon>Embryophyta</taxon>
        <taxon>Tracheophyta</taxon>
        <taxon>Spermatophyta</taxon>
        <taxon>Magnoliopsida</taxon>
        <taxon>Liliopsida</taxon>
        <taxon>Zingiberales</taxon>
        <taxon>Musaceae</taxon>
        <taxon>Musa</taxon>
    </lineage>
</organism>
<evidence type="ECO:0000259" key="2">
    <source>
        <dbReference type="Pfam" id="PF03114"/>
    </source>
</evidence>
<protein>
    <recommendedName>
        <fullName evidence="2">BAR domain-containing protein</fullName>
    </recommendedName>
</protein>
<proteinExistence type="predicted"/>
<gene>
    <name evidence="3" type="ORF">C4D60_Mb06t01260</name>
</gene>
<dbReference type="STRING" id="52838.A0A4S8IL44"/>
<name>A0A4S8IL44_MUSBA</name>
<comment type="caution">
    <text evidence="3">The sequence shown here is derived from an EMBL/GenBank/DDBJ whole genome shotgun (WGS) entry which is preliminary data.</text>
</comment>
<sequence length="663" mass="72913">MKSSLRRLRGFAFHKDEQKQKREKGLVAHQDELLKASQDIHDIRNCYDSLLSAAAAIENSAYEFSEALKELGTCLLKKTALDDNEESGKRISVCIMDSQDIHDIRNCYDSLLSAAAAIENSAYEFSEALKELGTCLLKKTALDDNEESGKLLLMLGKAQLELQKLVNTYRVHVVQTITTPSESLLKDLQTVEEMKRQCDDKRDVYMLAAQSGKGRLKNAKGDTFSLQQLQAAKEDYEEEATLFLFRLKSLKQGQSRSILTLAARHNASQLNFFRKGVKSLEVVEPHIKIVAEQQHIDYQLNGLEDNRLEGYEVDHSVENGDDGELSFDYQQHDQHRDVSYFSRNSMEDDVDRCESDSSPFNKDVRAVSLSAPLFSDRNPKSSETTSQMQPLSTERFYTYALPTPVNVKSSTSTGPTNSISASGVENKGACPTQLWHSSPLQPNFLGNNYRDVELPSPTSLPMKQSVFKESKTVGSPIRMPSACTEGGMSQLITSNTSDSKKIGRQVFSGPLTSKPLPSKPASFTNNSMSSVEHLAGVPAKPTSISTPKLSVPPPVTSPRINELHELPRPPIGCRKHLGSFNLIGHSATLVPRGQGVNATSKQVPISSCIATPLPEPPGVMVRSFSIPSNGPKSNSTDVKSLDHPNSQRTTADASATHTLMNIG</sequence>
<dbReference type="Proteomes" id="UP000317650">
    <property type="component" value="Chromosome 6"/>
</dbReference>
<dbReference type="CDD" id="cd07307">
    <property type="entry name" value="BAR"/>
    <property type="match status" value="1"/>
</dbReference>
<dbReference type="PANTHER" id="PTHR34119:SF1">
    <property type="entry name" value="OS04G0394700 PROTEIN"/>
    <property type="match status" value="1"/>
</dbReference>
<dbReference type="GO" id="GO:0005737">
    <property type="term" value="C:cytoplasm"/>
    <property type="evidence" value="ECO:0007669"/>
    <property type="project" value="InterPro"/>
</dbReference>
<evidence type="ECO:0000256" key="1">
    <source>
        <dbReference type="SAM" id="MobiDB-lite"/>
    </source>
</evidence>
<keyword evidence="4" id="KW-1185">Reference proteome</keyword>
<dbReference type="EMBL" id="PYDT01000009">
    <property type="protein sequence ID" value="THU48654.1"/>
    <property type="molecule type" value="Genomic_DNA"/>
</dbReference>